<dbReference type="Proteomes" id="UP000275846">
    <property type="component" value="Unassembled WGS sequence"/>
</dbReference>
<sequence>MDLRTEATKAAFFRCRRLVQQPLREMQDAWMVRKADRNEMKNYFKATKAIYGPCIKGAEPLLSSDGTLLAEKSQILNAGPSNPEVS</sequence>
<organism evidence="3">
    <name type="scientific">Schistocephalus solidus</name>
    <name type="common">Tapeworm</name>
    <dbReference type="NCBI Taxonomy" id="70667"/>
    <lineage>
        <taxon>Eukaryota</taxon>
        <taxon>Metazoa</taxon>
        <taxon>Spiralia</taxon>
        <taxon>Lophotrochozoa</taxon>
        <taxon>Platyhelminthes</taxon>
        <taxon>Cestoda</taxon>
        <taxon>Eucestoda</taxon>
        <taxon>Diphyllobothriidea</taxon>
        <taxon>Diphyllobothriidae</taxon>
        <taxon>Schistocephalus</taxon>
    </lineage>
</organism>
<protein>
    <submittedName>
        <fullName evidence="3">4-aminobutyrate--2-oxoglutarate transaminase</fullName>
    </submittedName>
</protein>
<evidence type="ECO:0000313" key="3">
    <source>
        <dbReference type="WBParaSite" id="SSLN_0001772701-mRNA-1"/>
    </source>
</evidence>
<keyword evidence="2" id="KW-1185">Reference proteome</keyword>
<proteinExistence type="predicted"/>
<accession>A0A183TKT0</accession>
<reference evidence="1 2" key="2">
    <citation type="submission" date="2018-11" db="EMBL/GenBank/DDBJ databases">
        <authorList>
            <consortium name="Pathogen Informatics"/>
        </authorList>
    </citation>
    <scope>NUCLEOTIDE SEQUENCE [LARGE SCALE GENOMIC DNA]</scope>
    <source>
        <strain evidence="1 2">NST_G2</strain>
    </source>
</reference>
<dbReference type="EMBL" id="UYSU01041940">
    <property type="protein sequence ID" value="VDM03464.1"/>
    <property type="molecule type" value="Genomic_DNA"/>
</dbReference>
<name>A0A183TKT0_SCHSO</name>
<dbReference type="AlphaFoldDB" id="A0A183TKT0"/>
<reference evidence="3" key="1">
    <citation type="submission" date="2016-06" db="UniProtKB">
        <authorList>
            <consortium name="WormBaseParasite"/>
        </authorList>
    </citation>
    <scope>IDENTIFICATION</scope>
</reference>
<gene>
    <name evidence="1" type="ORF">SSLN_LOCUS17078</name>
</gene>
<evidence type="ECO:0000313" key="2">
    <source>
        <dbReference type="Proteomes" id="UP000275846"/>
    </source>
</evidence>
<dbReference type="WBParaSite" id="SSLN_0001772701-mRNA-1">
    <property type="protein sequence ID" value="SSLN_0001772701-mRNA-1"/>
    <property type="gene ID" value="SSLN_0001772701"/>
</dbReference>
<evidence type="ECO:0000313" key="1">
    <source>
        <dbReference type="EMBL" id="VDM03464.1"/>
    </source>
</evidence>